<comment type="caution">
    <text evidence="1">The sequence shown here is derived from an EMBL/GenBank/DDBJ whole genome shotgun (WGS) entry which is preliminary data.</text>
</comment>
<dbReference type="Proteomes" id="UP001230649">
    <property type="component" value="Unassembled WGS sequence"/>
</dbReference>
<gene>
    <name evidence="1" type="ORF">QFC20_004667</name>
</gene>
<dbReference type="EMBL" id="JASBWS010000056">
    <property type="protein sequence ID" value="KAJ9104090.1"/>
    <property type="molecule type" value="Genomic_DNA"/>
</dbReference>
<reference evidence="1" key="1">
    <citation type="submission" date="2023-04" db="EMBL/GenBank/DDBJ databases">
        <title>Draft Genome sequencing of Naganishia species isolated from polar environments using Oxford Nanopore Technology.</title>
        <authorList>
            <person name="Leo P."/>
            <person name="Venkateswaran K."/>
        </authorList>
    </citation>
    <scope>NUCLEOTIDE SEQUENCE</scope>
    <source>
        <strain evidence="1">MNA-CCFEE 5262</strain>
    </source>
</reference>
<organism evidence="1 2">
    <name type="scientific">Naganishia adeliensis</name>
    <dbReference type="NCBI Taxonomy" id="92952"/>
    <lineage>
        <taxon>Eukaryota</taxon>
        <taxon>Fungi</taxon>
        <taxon>Dikarya</taxon>
        <taxon>Basidiomycota</taxon>
        <taxon>Agaricomycotina</taxon>
        <taxon>Tremellomycetes</taxon>
        <taxon>Filobasidiales</taxon>
        <taxon>Filobasidiaceae</taxon>
        <taxon>Naganishia</taxon>
    </lineage>
</organism>
<accession>A0ACC2VYA0</accession>
<name>A0ACC2VYA0_9TREE</name>
<evidence type="ECO:0000313" key="1">
    <source>
        <dbReference type="EMBL" id="KAJ9104090.1"/>
    </source>
</evidence>
<proteinExistence type="predicted"/>
<evidence type="ECO:0000313" key="2">
    <source>
        <dbReference type="Proteomes" id="UP001230649"/>
    </source>
</evidence>
<sequence>MTSDGRNGLSAPPPPNDRQQQSQSQHPPQGSVISSSPEHRSFGPISPPLGTGSSSASSFVFPVRSVFANMQQPGRGNPPNAQGPSLSRMASNASNASHRYHRSQSLATSDDGAEMIRGHAESITQMLESASQSTLSQGPPAQPFQAAIDGQKGLAPSPHSESSGAVTERVYSAPLHRDGEQPPSASYFNRKGRRSSDCSTNKSPNVYASSVPPRSPMVTESAFHAHGQVDPVPQEARAPRLQTTERCSTKSDHMNQYRFSDRPGVDRESNQMSLNVDVEDPLSTDAIQKRRSQKGGGPDDTPASSPNPQSRQVEVTDVEMPIHQTHESTEPDIGPAIDRPTDVTDIVRLAHIGGGSKSSTNSKAGSASQNQRSSANRHQSVDPQQSVRNFVNKQAETVNMPDPNAPTPTRQDDEEPDDYTSVSRSRHRSSNNMTAIDDDFGFESPDHGSDSNEGADPDGNETRRAPDRQVTARDSESQSQLSANTADEPVMTVRFEHVTTEDGHHVVVGREGKLQKCEDEPITIPGAVQGFGVLIVLDEDEETGDLSVRQVSENSTELLGLSPRYLFRLQCFTHILPKSQDDALRDNIDYLPDPGYDASDLTDEGPQVFLLGGYGEPGSDDSDDVPTSRTINRRREWTCWVAAHRPAQKSWDKKDQFGRPVPQPNLIVLEFELERDIYNPLYPPTVPEFESEVSSPATGSVSATTGSTATMGSGSIDNTSAGETSRASQSTGASTQTDTTPAAGAETRSTASHPTVQTIPSEDSTIKRKRVRNQLMGLEGEDMDMDPAHILESTTSHARPLRALERMRRMTRNAVTDGDNPSDSENNMGGGGGPRRRTRRKGPGSGGVGTMDVFAVLAQINDQLGSAPDLETFLKIVVGVIKDLTQFHRCLVYSFDAQWNGQVVAELVDWSKTHDLYKGLMFPMTDIPAQARELYRINKVRLLYDRAQTTARLVLRSKEDQDFPLAMTHSYLRAMSPIHLVYLRNMGVKSSMSISIMAFGSLWGLIACHAYGNAGMRVSFPVRQMLKLLSDSISGNIERLSYAARLHTRKLISTIPTDAHPTGYIVSNADDLIQLFDADSGVLVIGDGAKILGPRTEQSQEILYIAEFLRLKRYEQMQISHNIAEDFPELNNPKSLEVISGLLYVPLSAGGNDFIAFLRKGQLREVHWAGKPYKEAKENGASLEPRQSFKAWSETIKGRSRAWTDEQLETAGVLALVYGKFIEVWRQKESAMRTNQMTSIPLNNASHEVRTPLNHIINYLELALDGQLDTETRDNLSRSHMASKSLLFTINDLLDLTRVESGNETAFNDPFDLRQCISDATRIYESEAKRRDLQFIVDVSAAPECLVLGDHKKVRTVVANLVANAVKYTTEGQIRIDCRTRTESESGRSVSVGDNMVDVQITVSDSGCGIPRDKLEAMFMTFEQADTESSQPTGLGLGLAVVARIVEQLGAQLRAESEIDVGTRFFFSLVMTRFDTPAGTASATTVSKSANAPTNASPRSRSGSGSVVSTKSKDSGNSEIDTFVQAFAQSHMLPSNEPSQDPRVKEAEARINQPGTFPVTDSSWPVKPTKPDLDNMQSTPSASLNSNSGMSMQNPIESGSQDSGVSPAENRRAAKQGVYAEDKAYEAAPSAANKPTQVKKTSTSSEQATAEKAKTLHKLQILIVEDDDVNRRILERRLKLDGHTVMSEINGQDAVDRIKMDQAFDCILMDIQMPVMDGKQAAAAIRKYEELLDSNVAVPARRVDNRIPIIAVSATLLESQHGELGVNFDAWMLKPIDFKRMLHILTGISEPEKRAKDAYQRGQWERGGWLNAA</sequence>
<protein>
    <submittedName>
        <fullName evidence="1">Uncharacterized protein</fullName>
    </submittedName>
</protein>
<keyword evidence="2" id="KW-1185">Reference proteome</keyword>